<dbReference type="EMBL" id="JAGIOO010000001">
    <property type="protein sequence ID" value="MBP2477843.1"/>
    <property type="molecule type" value="Genomic_DNA"/>
</dbReference>
<evidence type="ECO:0000313" key="1">
    <source>
        <dbReference type="EMBL" id="MBP2477843.1"/>
    </source>
</evidence>
<keyword evidence="2" id="KW-1185">Reference proteome</keyword>
<protein>
    <submittedName>
        <fullName evidence="1">Uncharacterized protein</fullName>
    </submittedName>
</protein>
<accession>A0ABS5AMQ4</accession>
<gene>
    <name evidence="1" type="ORF">JOF53_006715</name>
</gene>
<reference evidence="1 2" key="1">
    <citation type="submission" date="2021-03" db="EMBL/GenBank/DDBJ databases">
        <title>Sequencing the genomes of 1000 actinobacteria strains.</title>
        <authorList>
            <person name="Klenk H.-P."/>
        </authorList>
    </citation>
    <scope>NUCLEOTIDE SEQUENCE [LARGE SCALE GENOMIC DNA]</scope>
    <source>
        <strain evidence="1 2">DSM 44580</strain>
    </source>
</reference>
<dbReference type="RefSeq" id="WP_158103427.1">
    <property type="nucleotide sequence ID" value="NZ_JAGIOO010000001.1"/>
</dbReference>
<organism evidence="1 2">
    <name type="scientific">Crossiella equi</name>
    <dbReference type="NCBI Taxonomy" id="130796"/>
    <lineage>
        <taxon>Bacteria</taxon>
        <taxon>Bacillati</taxon>
        <taxon>Actinomycetota</taxon>
        <taxon>Actinomycetes</taxon>
        <taxon>Pseudonocardiales</taxon>
        <taxon>Pseudonocardiaceae</taxon>
        <taxon>Crossiella</taxon>
    </lineage>
</organism>
<evidence type="ECO:0000313" key="2">
    <source>
        <dbReference type="Proteomes" id="UP001519363"/>
    </source>
</evidence>
<comment type="caution">
    <text evidence="1">The sequence shown here is derived from an EMBL/GenBank/DDBJ whole genome shotgun (WGS) entry which is preliminary data.</text>
</comment>
<name>A0ABS5AMQ4_9PSEU</name>
<sequence>MATQADAWSTLLDSYRQAAVQTLSCHYCADNRCSACNQPWPCTAACAAEFTLDLD</sequence>
<proteinExistence type="predicted"/>
<dbReference type="Proteomes" id="UP001519363">
    <property type="component" value="Unassembled WGS sequence"/>
</dbReference>